<comment type="caution">
    <text evidence="3">The sequence shown here is derived from an EMBL/GenBank/DDBJ whole genome shotgun (WGS) entry which is preliminary data.</text>
</comment>
<dbReference type="Proteomes" id="UP001597018">
    <property type="component" value="Unassembled WGS sequence"/>
</dbReference>
<evidence type="ECO:0000256" key="1">
    <source>
        <dbReference type="SAM" id="MobiDB-lite"/>
    </source>
</evidence>
<proteinExistence type="predicted"/>
<dbReference type="RefSeq" id="WP_263251986.1">
    <property type="nucleotide sequence ID" value="NZ_BAABLT010000052.1"/>
</dbReference>
<evidence type="ECO:0000256" key="2">
    <source>
        <dbReference type="SAM" id="SignalP"/>
    </source>
</evidence>
<name>A0ABW3FRV5_9PSEU</name>
<feature type="region of interest" description="Disordered" evidence="1">
    <location>
        <begin position="32"/>
        <end position="70"/>
    </location>
</feature>
<keyword evidence="2" id="KW-0732">Signal</keyword>
<evidence type="ECO:0000313" key="4">
    <source>
        <dbReference type="Proteomes" id="UP001597018"/>
    </source>
</evidence>
<protein>
    <submittedName>
        <fullName evidence="3">Uncharacterized protein</fullName>
    </submittedName>
</protein>
<keyword evidence="4" id="KW-1185">Reference proteome</keyword>
<dbReference type="EMBL" id="JBHTIW010000004">
    <property type="protein sequence ID" value="MFD0919965.1"/>
    <property type="molecule type" value="Genomic_DNA"/>
</dbReference>
<sequence>MPTHPRIRSTLVIMSFCATALVSGCGAHHAQRAAAQPHAPGESASHSPRADNSPDSATTGSSPTRQTNATPQGTAEIWLHALGSNDFATVCKQYDPAGPMFRAMGGATGCEQRFSKGPKPKLGARLTRAVVDPKAVTTRGDTATIPLSAVTVNGKPWSHDVRGKFMTLKHDADGWRIPDLTDAAEVTAPGAHF</sequence>
<organism evidence="3 4">
    <name type="scientific">Saccharopolyspora rosea</name>
    <dbReference type="NCBI Taxonomy" id="524884"/>
    <lineage>
        <taxon>Bacteria</taxon>
        <taxon>Bacillati</taxon>
        <taxon>Actinomycetota</taxon>
        <taxon>Actinomycetes</taxon>
        <taxon>Pseudonocardiales</taxon>
        <taxon>Pseudonocardiaceae</taxon>
        <taxon>Saccharopolyspora</taxon>
    </lineage>
</organism>
<accession>A0ABW3FRV5</accession>
<feature type="compositionally biased region" description="Polar residues" evidence="1">
    <location>
        <begin position="53"/>
        <end position="70"/>
    </location>
</feature>
<feature type="chain" id="PRO_5046165010" evidence="2">
    <location>
        <begin position="21"/>
        <end position="193"/>
    </location>
</feature>
<feature type="signal peptide" evidence="2">
    <location>
        <begin position="1"/>
        <end position="20"/>
    </location>
</feature>
<evidence type="ECO:0000313" key="3">
    <source>
        <dbReference type="EMBL" id="MFD0919965.1"/>
    </source>
</evidence>
<gene>
    <name evidence="3" type="ORF">ACFQ16_09435</name>
</gene>
<reference evidence="4" key="1">
    <citation type="journal article" date="2019" name="Int. J. Syst. Evol. Microbiol.">
        <title>The Global Catalogue of Microorganisms (GCM) 10K type strain sequencing project: providing services to taxonomists for standard genome sequencing and annotation.</title>
        <authorList>
            <consortium name="The Broad Institute Genomics Platform"/>
            <consortium name="The Broad Institute Genome Sequencing Center for Infectious Disease"/>
            <person name="Wu L."/>
            <person name="Ma J."/>
        </authorList>
    </citation>
    <scope>NUCLEOTIDE SEQUENCE [LARGE SCALE GENOMIC DNA]</scope>
    <source>
        <strain evidence="4">CCUG 56401</strain>
    </source>
</reference>
<dbReference type="PROSITE" id="PS51257">
    <property type="entry name" value="PROKAR_LIPOPROTEIN"/>
    <property type="match status" value="1"/>
</dbReference>